<keyword evidence="6" id="KW-0472">Membrane</keyword>
<dbReference type="PANTHER" id="PTHR37316:SF3">
    <property type="entry name" value="TEICHOIC ACID GLYCEROL-PHOSPHATE TRANSFERASE"/>
    <property type="match status" value="1"/>
</dbReference>
<dbReference type="Pfam" id="PF04464">
    <property type="entry name" value="Glyphos_transf"/>
    <property type="match status" value="1"/>
</dbReference>
<dbReference type="InterPro" id="IPR007554">
    <property type="entry name" value="Glycerophosphate_synth"/>
</dbReference>
<evidence type="ECO:0000256" key="4">
    <source>
        <dbReference type="ARBA" id="ARBA00022679"/>
    </source>
</evidence>
<sequence length="855" mass="101699">MSDIKVSVIVPVYNVEQYLRKCLDSLVNQTLEDIEIIVVNDGTPDNSQVIIDEYVKNYPNKVYGYIKENGGLSDARNFGMQYAKGEYIAFVDSDDFVAVTMYEKLYNKAIEENAEIVVCAYFNVNANNNTMKSAQKGNLHIYDGSIHDHPEIIENNAPYAWNKLVKKELFDRTGILFPKGYIYEDICTMYPLLASANKISKVDEELYYYIVERKGSITSSFSKSKTLMLRSLELLDERFEELGLFDEFRDQIVVINLRHIYLRFKEFDKYKWRREQIKFVNQAFDLLNKHFKNWRKNSGSYIYFTLAEDRHIKRWFYKRRLYWLFVAMMPLKWIQDYRDWDYKKRHPGSDMKRYYIKMFETKKVVKNRVIFESFHGKNISDSPFEMMKELYKRGGYEIYVTSTESSWEKNKKLLEEEGLSKVKMVQLGVEKYFEILATAKYLVNNVSFPISFTKRPEQVYINTWHGTPLKTLGKNMKKGIESMFNIQHNFLQSSYLLFPNEYTKECTMKDYNLDKLFTYKTVIEGYPRNTVFSDKEKGLEVKKKLGLEDKKVYVYMPTWRGANSYGKMGIEDITENLEKLDAALDDNHLLYVNLHPNIGEAVDYSVYKFIKPFPEGVSNYEFVNASDALITDYSSIFFDYSITRKPIVLFMYDYDEYMDEHGTYFDARTLPFKQFFDIDSLCNAVSSEEILTYKYDDANEYFEKFIKYDGPDCTRKLVDLVFKGKEDGLIVEDYAKNREREWKISVLLEIKEKKEEYDEYVNSQDIENTIFVMNKKYFHALMNKWYYEEYNDKLTYIIFGYQRMLNEEDEKIYVAKDKSNNKQLEAVKKKARERAYARSLPNIKIINKDENRRII</sequence>
<dbReference type="OrthoDB" id="1771649at2"/>
<dbReference type="SUPFAM" id="SSF53448">
    <property type="entry name" value="Nucleotide-diphospho-sugar transferases"/>
    <property type="match status" value="1"/>
</dbReference>
<proteinExistence type="inferred from homology"/>
<dbReference type="EMBL" id="FUXZ01000004">
    <property type="protein sequence ID" value="SKA62610.1"/>
    <property type="molecule type" value="Genomic_DNA"/>
</dbReference>
<dbReference type="GO" id="GO:0005886">
    <property type="term" value="C:plasma membrane"/>
    <property type="evidence" value="ECO:0007669"/>
    <property type="project" value="UniProtKB-SubCell"/>
</dbReference>
<dbReference type="Proteomes" id="UP000190814">
    <property type="component" value="Unassembled WGS sequence"/>
</dbReference>
<comment type="subcellular location">
    <subcellularLocation>
        <location evidence="1">Cell membrane</location>
        <topology evidence="1">Peripheral membrane protein</topology>
    </subcellularLocation>
</comment>
<dbReference type="InterPro" id="IPR051612">
    <property type="entry name" value="Teichoic_Acid_Biosynth"/>
</dbReference>
<dbReference type="PANTHER" id="PTHR37316">
    <property type="entry name" value="TEICHOIC ACID GLYCEROL-PHOSPHATE PRIMASE"/>
    <property type="match status" value="1"/>
</dbReference>
<dbReference type="RefSeq" id="WP_159444268.1">
    <property type="nucleotide sequence ID" value="NZ_FUXZ01000004.1"/>
</dbReference>
<evidence type="ECO:0000313" key="9">
    <source>
        <dbReference type="Proteomes" id="UP000190814"/>
    </source>
</evidence>
<gene>
    <name evidence="8" type="ORF">SAMN02745111_00657</name>
</gene>
<feature type="domain" description="Glycosyltransferase 2-like" evidence="7">
    <location>
        <begin position="7"/>
        <end position="168"/>
    </location>
</feature>
<dbReference type="Pfam" id="PF00535">
    <property type="entry name" value="Glycos_transf_2"/>
    <property type="match status" value="1"/>
</dbReference>
<accession>A0A1T4VCD5</accession>
<dbReference type="Gene3D" id="3.90.550.10">
    <property type="entry name" value="Spore Coat Polysaccharide Biosynthesis Protein SpsA, Chain A"/>
    <property type="match status" value="1"/>
</dbReference>
<dbReference type="GO" id="GO:0047355">
    <property type="term" value="F:CDP-glycerol glycerophosphotransferase activity"/>
    <property type="evidence" value="ECO:0007669"/>
    <property type="project" value="InterPro"/>
</dbReference>
<organism evidence="8 9">
    <name type="scientific">Eubacterium uniforme</name>
    <dbReference type="NCBI Taxonomy" id="39495"/>
    <lineage>
        <taxon>Bacteria</taxon>
        <taxon>Bacillati</taxon>
        <taxon>Bacillota</taxon>
        <taxon>Clostridia</taxon>
        <taxon>Eubacteriales</taxon>
        <taxon>Eubacteriaceae</taxon>
        <taxon>Eubacterium</taxon>
    </lineage>
</organism>
<dbReference type="SUPFAM" id="SSF53756">
    <property type="entry name" value="UDP-Glycosyltransferase/glycogen phosphorylase"/>
    <property type="match status" value="1"/>
</dbReference>
<name>A0A1T4VCD5_9FIRM</name>
<protein>
    <submittedName>
        <fullName evidence="8">CDP-glycerol glycerophosphotransferase, TagB/SpsB family</fullName>
    </submittedName>
</protein>
<keyword evidence="9" id="KW-1185">Reference proteome</keyword>
<dbReference type="CDD" id="cd00761">
    <property type="entry name" value="Glyco_tranf_GTA_type"/>
    <property type="match status" value="1"/>
</dbReference>
<dbReference type="InterPro" id="IPR043149">
    <property type="entry name" value="TagF_N"/>
</dbReference>
<reference evidence="8 9" key="1">
    <citation type="submission" date="2017-02" db="EMBL/GenBank/DDBJ databases">
        <authorList>
            <person name="Peterson S.W."/>
        </authorList>
    </citation>
    <scope>NUCLEOTIDE SEQUENCE [LARGE SCALE GENOMIC DNA]</scope>
    <source>
        <strain evidence="8 9">ATCC 35992</strain>
    </source>
</reference>
<comment type="similarity">
    <text evidence="2">Belongs to the CDP-glycerol glycerophosphotransferase family.</text>
</comment>
<dbReference type="Gene3D" id="3.40.50.11820">
    <property type="match status" value="1"/>
</dbReference>
<evidence type="ECO:0000256" key="3">
    <source>
        <dbReference type="ARBA" id="ARBA00022475"/>
    </source>
</evidence>
<dbReference type="GO" id="GO:0019350">
    <property type="term" value="P:teichoic acid biosynthetic process"/>
    <property type="evidence" value="ECO:0007669"/>
    <property type="project" value="UniProtKB-KW"/>
</dbReference>
<dbReference type="InterPro" id="IPR043148">
    <property type="entry name" value="TagF_C"/>
</dbReference>
<evidence type="ECO:0000259" key="7">
    <source>
        <dbReference type="Pfam" id="PF00535"/>
    </source>
</evidence>
<dbReference type="Gene3D" id="3.40.50.12580">
    <property type="match status" value="1"/>
</dbReference>
<dbReference type="AlphaFoldDB" id="A0A1T4VCD5"/>
<evidence type="ECO:0000256" key="1">
    <source>
        <dbReference type="ARBA" id="ARBA00004202"/>
    </source>
</evidence>
<dbReference type="STRING" id="39495.SAMN02745111_00657"/>
<evidence type="ECO:0000256" key="6">
    <source>
        <dbReference type="ARBA" id="ARBA00023136"/>
    </source>
</evidence>
<keyword evidence="3" id="KW-1003">Cell membrane</keyword>
<evidence type="ECO:0000313" key="8">
    <source>
        <dbReference type="EMBL" id="SKA62610.1"/>
    </source>
</evidence>
<evidence type="ECO:0000256" key="2">
    <source>
        <dbReference type="ARBA" id="ARBA00010488"/>
    </source>
</evidence>
<evidence type="ECO:0000256" key="5">
    <source>
        <dbReference type="ARBA" id="ARBA00022944"/>
    </source>
</evidence>
<dbReference type="InterPro" id="IPR001173">
    <property type="entry name" value="Glyco_trans_2-like"/>
</dbReference>
<keyword evidence="4 8" id="KW-0808">Transferase</keyword>
<dbReference type="InterPro" id="IPR029044">
    <property type="entry name" value="Nucleotide-diphossugar_trans"/>
</dbReference>
<keyword evidence="5" id="KW-0777">Teichoic acid biosynthesis</keyword>